<proteinExistence type="predicted"/>
<dbReference type="SUPFAM" id="SSF51206">
    <property type="entry name" value="cAMP-binding domain-like"/>
    <property type="match status" value="1"/>
</dbReference>
<dbReference type="InterPro" id="IPR000595">
    <property type="entry name" value="cNMP-bd_dom"/>
</dbReference>
<protein>
    <submittedName>
        <fullName evidence="2">CRP-like cAMP-binding protein</fullName>
    </submittedName>
</protein>
<dbReference type="InterPro" id="IPR014710">
    <property type="entry name" value="RmlC-like_jellyroll"/>
</dbReference>
<gene>
    <name evidence="2" type="ORF">BC781_104329</name>
</gene>
<accession>A0A315ZA23</accession>
<evidence type="ECO:0000313" key="2">
    <source>
        <dbReference type="EMBL" id="PWJ41054.1"/>
    </source>
</evidence>
<evidence type="ECO:0000259" key="1">
    <source>
        <dbReference type="PROSITE" id="PS50042"/>
    </source>
</evidence>
<dbReference type="PROSITE" id="PS50042">
    <property type="entry name" value="CNMP_BINDING_3"/>
    <property type="match status" value="1"/>
</dbReference>
<dbReference type="Pfam" id="PF00027">
    <property type="entry name" value="cNMP_binding"/>
    <property type="match status" value="1"/>
</dbReference>
<dbReference type="Gene3D" id="2.60.120.10">
    <property type="entry name" value="Jelly Rolls"/>
    <property type="match status" value="1"/>
</dbReference>
<dbReference type="AlphaFoldDB" id="A0A315ZA23"/>
<sequence length="191" mass="22672">MANSAKLRAFFETDFPLNKEGLEELFTAFQTEIYTKNELILRNGDSERQLRFLNSGNIREYYATTDKETNINFYTSPQFITDFSAFNNNTKTKKYQECLSEVELKILDKEVFLNLLEKYQCGKSFIDLTFQRLLEQKEQHEFDRLTKSADELYQDILKNHPNWLHKIPQYHIASYLGVTPETLSRIRKRIS</sequence>
<dbReference type="OrthoDB" id="680421at2"/>
<keyword evidence="3" id="KW-1185">Reference proteome</keyword>
<reference evidence="2 3" key="1">
    <citation type="submission" date="2018-03" db="EMBL/GenBank/DDBJ databases">
        <title>Genomic Encyclopedia of Archaeal and Bacterial Type Strains, Phase II (KMG-II): from individual species to whole genera.</title>
        <authorList>
            <person name="Goeker M."/>
        </authorList>
    </citation>
    <scope>NUCLEOTIDE SEQUENCE [LARGE SCALE GENOMIC DNA]</scope>
    <source>
        <strain evidence="2 3">DSM 28229</strain>
    </source>
</reference>
<organism evidence="2 3">
    <name type="scientific">Sediminitomix flava</name>
    <dbReference type="NCBI Taxonomy" id="379075"/>
    <lineage>
        <taxon>Bacteria</taxon>
        <taxon>Pseudomonadati</taxon>
        <taxon>Bacteroidota</taxon>
        <taxon>Cytophagia</taxon>
        <taxon>Cytophagales</taxon>
        <taxon>Flammeovirgaceae</taxon>
        <taxon>Sediminitomix</taxon>
    </lineage>
</organism>
<dbReference type="EMBL" id="QGDO01000004">
    <property type="protein sequence ID" value="PWJ41054.1"/>
    <property type="molecule type" value="Genomic_DNA"/>
</dbReference>
<dbReference type="InterPro" id="IPR018490">
    <property type="entry name" value="cNMP-bd_dom_sf"/>
</dbReference>
<name>A0A315ZA23_SEDFL</name>
<comment type="caution">
    <text evidence="2">The sequence shown here is derived from an EMBL/GenBank/DDBJ whole genome shotgun (WGS) entry which is preliminary data.</text>
</comment>
<dbReference type="CDD" id="cd00038">
    <property type="entry name" value="CAP_ED"/>
    <property type="match status" value="1"/>
</dbReference>
<dbReference type="RefSeq" id="WP_109620062.1">
    <property type="nucleotide sequence ID" value="NZ_QGDO01000004.1"/>
</dbReference>
<evidence type="ECO:0000313" key="3">
    <source>
        <dbReference type="Proteomes" id="UP000245535"/>
    </source>
</evidence>
<feature type="domain" description="Cyclic nucleotide-binding" evidence="1">
    <location>
        <begin position="17"/>
        <end position="116"/>
    </location>
</feature>
<dbReference type="Proteomes" id="UP000245535">
    <property type="component" value="Unassembled WGS sequence"/>
</dbReference>